<organism evidence="2">
    <name type="scientific">Albugo laibachii Nc14</name>
    <dbReference type="NCBI Taxonomy" id="890382"/>
    <lineage>
        <taxon>Eukaryota</taxon>
        <taxon>Sar</taxon>
        <taxon>Stramenopiles</taxon>
        <taxon>Oomycota</taxon>
        <taxon>Peronosporomycetes</taxon>
        <taxon>Albuginales</taxon>
        <taxon>Albuginaceae</taxon>
        <taxon>Albugo</taxon>
    </lineage>
</organism>
<accession>F0WMB2</accession>
<proteinExistence type="predicted"/>
<evidence type="ECO:0000256" key="1">
    <source>
        <dbReference type="SAM" id="SignalP"/>
    </source>
</evidence>
<protein>
    <submittedName>
        <fullName evidence="2">AlNc14C155G7617 protein</fullName>
    </submittedName>
</protein>
<keyword evidence="1" id="KW-0732">Signal</keyword>
<gene>
    <name evidence="2" type="primary">AlNc14C155G7617</name>
    <name evidence="2" type="ORF">ALNC14_085860</name>
</gene>
<dbReference type="HOGENOM" id="CLU_441062_0_0_1"/>
<feature type="signal peptide" evidence="1">
    <location>
        <begin position="1"/>
        <end position="22"/>
    </location>
</feature>
<reference evidence="2" key="1">
    <citation type="journal article" date="2011" name="PLoS Biol.">
        <title>Gene gain and loss during evolution of obligate parasitism in the white rust pathogen of Arabidopsis thaliana.</title>
        <authorList>
            <person name="Kemen E."/>
            <person name="Gardiner A."/>
            <person name="Schultz-Larsen T."/>
            <person name="Kemen A.C."/>
            <person name="Balmuth A.L."/>
            <person name="Robert-Seilaniantz A."/>
            <person name="Bailey K."/>
            <person name="Holub E."/>
            <person name="Studholme D.J."/>
            <person name="Maclean D."/>
            <person name="Jones J.D."/>
        </authorList>
    </citation>
    <scope>NUCLEOTIDE SEQUENCE</scope>
</reference>
<dbReference type="EMBL" id="FR824200">
    <property type="protein sequence ID" value="CCA22443.1"/>
    <property type="molecule type" value="Genomic_DNA"/>
</dbReference>
<reference evidence="2" key="2">
    <citation type="submission" date="2011-02" db="EMBL/GenBank/DDBJ databases">
        <authorList>
            <person name="MacLean D."/>
        </authorList>
    </citation>
    <scope>NUCLEOTIDE SEQUENCE</scope>
</reference>
<sequence length="620" mass="70630">MRWRSSKLCLIALSTQLPTLRCNVPDHTSLETFAVALPFETERVSQFLLKLENYIGIIVHKQIGMGIHLRTLHQLQSQYFVIDCESDISQLRDKVFRSSLPRLEIACGGLTSSLTQPWTTSKEKIEDEMKSNWHALKTLSAEVARLSSTINTQARSELLNADLDNQYSFFQNEMAKMYHSSTGTLSQSTKEMILTCWRLLNEALLKRGVFQAQHLLVRNAVLERNWLQAVVGHLLPKDLRDSFSTEIESNELYGSDIVSKQNHVNYWHPRDAMDSDLSIEQEPSRETHLTCEFSTKSQIVKPFPGMSVISTENFLAMCIMEAFNKENLLLFPWIISYIKSRASFSTLQKVEQLRDTYASATHSEGSVVGSSEHSQVLGQIHNLVAVWLGETRAVAVQLQSTKERYNEIVNSLTATQMRISRAVNDLNKLYSRVIQDHSSTLRESHGTLHHTQFTGIFQRVAQLDGDERYAAIKTEKRQEILCARRIIKQLKSSMRETQLNAGDLFVSVINLEEHIVAFLRAFTRSKRVYSEGSEVASMIALVQQYMMHYEIPRLKAEIFDMHGKIALAQNHATKFSTCVMDTSLLTSSHADDRHLQCVEHEYTPSHDDAQSIPMLAAFLL</sequence>
<dbReference type="AlphaFoldDB" id="F0WMB2"/>
<evidence type="ECO:0000313" key="2">
    <source>
        <dbReference type="EMBL" id="CCA22443.1"/>
    </source>
</evidence>
<feature type="chain" id="PRO_5003261685" evidence="1">
    <location>
        <begin position="23"/>
        <end position="620"/>
    </location>
</feature>
<name>F0WMB2_9STRA</name>